<sequence length="141" mass="16549">MGDRESTGPPDRQTLRLLERHLSRDARIETTRFDPDTYEPRLLRAHFDAARWPTGVEVVRLDVRWFETRDFSFHYLESGANEWECRWDRHPNDHNTRVHFHPPPGVGDAVDLALSSLHPLDVLSTVRTAITQRLDDHWTTD</sequence>
<evidence type="ECO:0000313" key="1">
    <source>
        <dbReference type="EMBL" id="GGL36390.1"/>
    </source>
</evidence>
<dbReference type="InterPro" id="IPR045397">
    <property type="entry name" value="TumE-like"/>
</dbReference>
<keyword evidence="2" id="KW-1185">Reference proteome</keyword>
<dbReference type="EMBL" id="BMPF01000003">
    <property type="protein sequence ID" value="GGL36390.1"/>
    <property type="molecule type" value="Genomic_DNA"/>
</dbReference>
<dbReference type="AlphaFoldDB" id="A0A830EY71"/>
<accession>A0A830EY71</accession>
<dbReference type="OrthoDB" id="202777at2157"/>
<gene>
    <name evidence="1" type="ORF">GCM10009037_19980</name>
</gene>
<dbReference type="Proteomes" id="UP000628840">
    <property type="component" value="Unassembled WGS sequence"/>
</dbReference>
<reference evidence="1 2" key="1">
    <citation type="journal article" date="2019" name="Int. J. Syst. Evol. Microbiol.">
        <title>The Global Catalogue of Microorganisms (GCM) 10K type strain sequencing project: providing services to taxonomists for standard genome sequencing and annotation.</title>
        <authorList>
            <consortium name="The Broad Institute Genomics Platform"/>
            <consortium name="The Broad Institute Genome Sequencing Center for Infectious Disease"/>
            <person name="Wu L."/>
            <person name="Ma J."/>
        </authorList>
    </citation>
    <scope>NUCLEOTIDE SEQUENCE [LARGE SCALE GENOMIC DNA]</scope>
    <source>
        <strain evidence="1 2">JCM 19585</strain>
    </source>
</reference>
<organism evidence="1 2">
    <name type="scientific">Halarchaeum grantii</name>
    <dbReference type="NCBI Taxonomy" id="1193105"/>
    <lineage>
        <taxon>Archaea</taxon>
        <taxon>Methanobacteriati</taxon>
        <taxon>Methanobacteriota</taxon>
        <taxon>Stenosarchaea group</taxon>
        <taxon>Halobacteria</taxon>
        <taxon>Halobacteriales</taxon>
        <taxon>Halobacteriaceae</taxon>
    </lineage>
</organism>
<evidence type="ECO:0000313" key="2">
    <source>
        <dbReference type="Proteomes" id="UP000628840"/>
    </source>
</evidence>
<protein>
    <submittedName>
        <fullName evidence="1">Uncharacterized protein</fullName>
    </submittedName>
</protein>
<dbReference type="RefSeq" id="WP_188883607.1">
    <property type="nucleotide sequence ID" value="NZ_BMPF01000003.1"/>
</dbReference>
<dbReference type="Pfam" id="PF20126">
    <property type="entry name" value="TumE"/>
    <property type="match status" value="1"/>
</dbReference>
<comment type="caution">
    <text evidence="1">The sequence shown here is derived from an EMBL/GenBank/DDBJ whole genome shotgun (WGS) entry which is preliminary data.</text>
</comment>
<proteinExistence type="predicted"/>
<name>A0A830EY71_9EURY</name>